<evidence type="ECO:0000313" key="9">
    <source>
        <dbReference type="EMBL" id="GMA36068.1"/>
    </source>
</evidence>
<dbReference type="InterPro" id="IPR027379">
    <property type="entry name" value="CLS_N"/>
</dbReference>
<feature type="compositionally biased region" description="Basic and acidic residues" evidence="6">
    <location>
        <begin position="70"/>
        <end position="91"/>
    </location>
</feature>
<keyword evidence="3 7" id="KW-0812">Transmembrane</keyword>
<evidence type="ECO:0000313" key="10">
    <source>
        <dbReference type="Proteomes" id="UP001157125"/>
    </source>
</evidence>
<evidence type="ECO:0000256" key="4">
    <source>
        <dbReference type="ARBA" id="ARBA00022989"/>
    </source>
</evidence>
<dbReference type="Proteomes" id="UP001157125">
    <property type="component" value="Unassembled WGS sequence"/>
</dbReference>
<dbReference type="Pfam" id="PF13396">
    <property type="entry name" value="PLDc_N"/>
    <property type="match status" value="1"/>
</dbReference>
<dbReference type="RefSeq" id="WP_284328374.1">
    <property type="nucleotide sequence ID" value="NZ_BSUN01000001.1"/>
</dbReference>
<evidence type="ECO:0000256" key="3">
    <source>
        <dbReference type="ARBA" id="ARBA00022692"/>
    </source>
</evidence>
<organism evidence="9 10">
    <name type="scientific">Demequina litorisediminis</name>
    <dbReference type="NCBI Taxonomy" id="1849022"/>
    <lineage>
        <taxon>Bacteria</taxon>
        <taxon>Bacillati</taxon>
        <taxon>Actinomycetota</taxon>
        <taxon>Actinomycetes</taxon>
        <taxon>Micrococcales</taxon>
        <taxon>Demequinaceae</taxon>
        <taxon>Demequina</taxon>
    </lineage>
</organism>
<reference evidence="10" key="1">
    <citation type="journal article" date="2019" name="Int. J. Syst. Evol. Microbiol.">
        <title>The Global Catalogue of Microorganisms (GCM) 10K type strain sequencing project: providing services to taxonomists for standard genome sequencing and annotation.</title>
        <authorList>
            <consortium name="The Broad Institute Genomics Platform"/>
            <consortium name="The Broad Institute Genome Sequencing Center for Infectious Disease"/>
            <person name="Wu L."/>
            <person name="Ma J."/>
        </authorList>
    </citation>
    <scope>NUCLEOTIDE SEQUENCE [LARGE SCALE GENOMIC DNA]</scope>
    <source>
        <strain evidence="10">NBRC 112299</strain>
    </source>
</reference>
<evidence type="ECO:0000256" key="1">
    <source>
        <dbReference type="ARBA" id="ARBA00004651"/>
    </source>
</evidence>
<comment type="caution">
    <text evidence="9">The sequence shown here is derived from an EMBL/GenBank/DDBJ whole genome shotgun (WGS) entry which is preliminary data.</text>
</comment>
<feature type="domain" description="Cardiolipin synthase N-terminal" evidence="8">
    <location>
        <begin position="13"/>
        <end position="53"/>
    </location>
</feature>
<evidence type="ECO:0000256" key="5">
    <source>
        <dbReference type="ARBA" id="ARBA00023136"/>
    </source>
</evidence>
<keyword evidence="5 7" id="KW-0472">Membrane</keyword>
<evidence type="ECO:0000256" key="2">
    <source>
        <dbReference type="ARBA" id="ARBA00022475"/>
    </source>
</evidence>
<keyword evidence="4 7" id="KW-1133">Transmembrane helix</keyword>
<evidence type="ECO:0000256" key="7">
    <source>
        <dbReference type="SAM" id="Phobius"/>
    </source>
</evidence>
<gene>
    <name evidence="9" type="ORF">GCM10025876_22720</name>
</gene>
<protein>
    <recommendedName>
        <fullName evidence="8">Cardiolipin synthase N-terminal domain-containing protein</fullName>
    </recommendedName>
</protein>
<name>A0ABQ6IDX3_9MICO</name>
<proteinExistence type="predicted"/>
<accession>A0ABQ6IDX3</accession>
<keyword evidence="10" id="KW-1185">Reference proteome</keyword>
<feature type="transmembrane region" description="Helical" evidence="7">
    <location>
        <begin position="35"/>
        <end position="55"/>
    </location>
</feature>
<keyword evidence="2" id="KW-1003">Cell membrane</keyword>
<comment type="subcellular location">
    <subcellularLocation>
        <location evidence="1">Cell membrane</location>
        <topology evidence="1">Multi-pass membrane protein</topology>
    </subcellularLocation>
</comment>
<evidence type="ECO:0000256" key="6">
    <source>
        <dbReference type="SAM" id="MobiDB-lite"/>
    </source>
</evidence>
<sequence length="91" mass="10198">MKYLVLAALYVGLTAYAVTDVLNKGQESYAGLHRAAWIAIIILAPYIGALIWIGLQMRGNGTSAPPAQRAPDDDPDYLRWLRDQGRRRDQR</sequence>
<evidence type="ECO:0000259" key="8">
    <source>
        <dbReference type="Pfam" id="PF13396"/>
    </source>
</evidence>
<feature type="region of interest" description="Disordered" evidence="6">
    <location>
        <begin position="61"/>
        <end position="91"/>
    </location>
</feature>
<dbReference type="EMBL" id="BSUN01000001">
    <property type="protein sequence ID" value="GMA36068.1"/>
    <property type="molecule type" value="Genomic_DNA"/>
</dbReference>